<dbReference type="AlphaFoldDB" id="A0A4Y7LAU8"/>
<keyword evidence="3" id="KW-1185">Reference proteome</keyword>
<dbReference type="SUPFAM" id="SSF52047">
    <property type="entry name" value="RNI-like"/>
    <property type="match status" value="1"/>
</dbReference>
<sequence>MDSSRVKALTLKGKPHFSDFNLVRHDWGGFVSPWIEAMAKSYLGLEEIRLKRMVVFDHILELLSHSFPNFKSIVLVSCEGFTADGLAAIAANCRENACSTELGMVALSMGCPMLNSLLYVCQQMTNASLVAVPENCPNIVRFRLCILEPKKPDHVTLEPLDEGFGEIVQSFKGLTLFSLSGLLTDMAFMYIGKYGEQLDMLSVAFVGESDMGMLYVLNGCKKLKKLEIRDSPFGNTTLLTNMGKYEAM</sequence>
<dbReference type="Gene3D" id="3.80.10.10">
    <property type="entry name" value="Ribonuclease Inhibitor"/>
    <property type="match status" value="2"/>
</dbReference>
<name>A0A4Y7LAU8_PAPSO</name>
<dbReference type="InterPro" id="IPR032675">
    <property type="entry name" value="LRR_dom_sf"/>
</dbReference>
<evidence type="ECO:0000313" key="3">
    <source>
        <dbReference type="Proteomes" id="UP000316621"/>
    </source>
</evidence>
<dbReference type="GO" id="GO:0031146">
    <property type="term" value="P:SCF-dependent proteasomal ubiquitin-dependent protein catabolic process"/>
    <property type="evidence" value="ECO:0007669"/>
    <property type="project" value="TreeGrafter"/>
</dbReference>
<dbReference type="InterPro" id="IPR041101">
    <property type="entry name" value="Transp_inhibit"/>
</dbReference>
<protein>
    <recommendedName>
        <fullName evidence="1">Transport inhibitor response 1 domain-containing protein</fullName>
    </recommendedName>
</protein>
<dbReference type="Pfam" id="PF18791">
    <property type="entry name" value="Transp_inhibit"/>
    <property type="match status" value="1"/>
</dbReference>
<dbReference type="STRING" id="3469.A0A4Y7LAU8"/>
<dbReference type="Proteomes" id="UP000316621">
    <property type="component" value="Chromosome 10"/>
</dbReference>
<accession>A0A4Y7LAU8</accession>
<dbReference type="PANTHER" id="PTHR16134">
    <property type="entry name" value="F-BOX/TPR REPEAT PROTEIN POF3"/>
    <property type="match status" value="1"/>
</dbReference>
<dbReference type="GO" id="GO:0019005">
    <property type="term" value="C:SCF ubiquitin ligase complex"/>
    <property type="evidence" value="ECO:0007669"/>
    <property type="project" value="TreeGrafter"/>
</dbReference>
<gene>
    <name evidence="2" type="ORF">C5167_044214</name>
</gene>
<organism evidence="2 3">
    <name type="scientific">Papaver somniferum</name>
    <name type="common">Opium poppy</name>
    <dbReference type="NCBI Taxonomy" id="3469"/>
    <lineage>
        <taxon>Eukaryota</taxon>
        <taxon>Viridiplantae</taxon>
        <taxon>Streptophyta</taxon>
        <taxon>Embryophyta</taxon>
        <taxon>Tracheophyta</taxon>
        <taxon>Spermatophyta</taxon>
        <taxon>Magnoliopsida</taxon>
        <taxon>Ranunculales</taxon>
        <taxon>Papaveraceae</taxon>
        <taxon>Papaveroideae</taxon>
        <taxon>Papaver</taxon>
    </lineage>
</organism>
<feature type="domain" description="Transport inhibitor response 1" evidence="1">
    <location>
        <begin position="5"/>
        <end position="50"/>
    </location>
</feature>
<reference evidence="2 3" key="1">
    <citation type="journal article" date="2018" name="Science">
        <title>The opium poppy genome and morphinan production.</title>
        <authorList>
            <person name="Guo L."/>
            <person name="Winzer T."/>
            <person name="Yang X."/>
            <person name="Li Y."/>
            <person name="Ning Z."/>
            <person name="He Z."/>
            <person name="Teodor R."/>
            <person name="Lu Y."/>
            <person name="Bowser T.A."/>
            <person name="Graham I.A."/>
            <person name="Ye K."/>
        </authorList>
    </citation>
    <scope>NUCLEOTIDE SEQUENCE [LARGE SCALE GENOMIC DNA]</scope>
    <source>
        <strain evidence="3">cv. HN1</strain>
        <tissue evidence="2">Leaves</tissue>
    </source>
</reference>
<dbReference type="EMBL" id="CM010724">
    <property type="protein sequence ID" value="RZC81638.1"/>
    <property type="molecule type" value="Genomic_DNA"/>
</dbReference>
<dbReference type="Gramene" id="RZC81638">
    <property type="protein sequence ID" value="RZC81638"/>
    <property type="gene ID" value="C5167_044214"/>
</dbReference>
<evidence type="ECO:0000259" key="1">
    <source>
        <dbReference type="Pfam" id="PF18791"/>
    </source>
</evidence>
<evidence type="ECO:0000313" key="2">
    <source>
        <dbReference type="EMBL" id="RZC81638.1"/>
    </source>
</evidence>
<dbReference type="PANTHER" id="PTHR16134:SF45">
    <property type="entry name" value="PROTEIN AUXIN SIGNALING F-BOX 3"/>
    <property type="match status" value="1"/>
</dbReference>
<proteinExistence type="predicted"/>